<keyword evidence="2" id="KW-1185">Reference proteome</keyword>
<dbReference type="Proteomes" id="UP000424468">
    <property type="component" value="Chromosome"/>
</dbReference>
<organism evidence="1 2">
    <name type="scientific">Spiroplasma tabanidicola</name>
    <dbReference type="NCBI Taxonomy" id="324079"/>
    <lineage>
        <taxon>Bacteria</taxon>
        <taxon>Bacillati</taxon>
        <taxon>Mycoplasmatota</taxon>
        <taxon>Mollicutes</taxon>
        <taxon>Entomoplasmatales</taxon>
        <taxon>Spiroplasmataceae</taxon>
        <taxon>Spiroplasma</taxon>
    </lineage>
</organism>
<evidence type="ECO:0000313" key="2">
    <source>
        <dbReference type="Proteomes" id="UP000424468"/>
    </source>
</evidence>
<protein>
    <submittedName>
        <fullName evidence="1">Uncharacterized protein</fullName>
    </submittedName>
</protein>
<evidence type="ECO:0000313" key="1">
    <source>
        <dbReference type="EMBL" id="QGS51640.1"/>
    </source>
</evidence>
<dbReference type="RefSeq" id="WP_156005809.1">
    <property type="nucleotide sequence ID" value="NZ_CP046276.1"/>
</dbReference>
<name>A0A6I6C662_9MOLU</name>
<accession>A0A6I6C662</accession>
<dbReference type="EMBL" id="CP046276">
    <property type="protein sequence ID" value="QGS51640.1"/>
    <property type="molecule type" value="Genomic_DNA"/>
</dbReference>
<dbReference type="AlphaFoldDB" id="A0A6I6C662"/>
<sequence>MSNLQDKFPFCCKKDSTYFSTLLENYLNLRKKQSGLEILNNDYKIYKNLSLSNLDVLFLKVKNLVEKVNDQDLKQLEKKFWDISSILFIYYIKLVFQTILDDFDQNEFLNYIKNKTIYSQIIAMTKNLETAWSIIKEILDDIETYNNTILY</sequence>
<dbReference type="KEGG" id="stab:STABA_v1c02740"/>
<gene>
    <name evidence="1" type="ORF">STABA_v1c02740</name>
</gene>
<reference evidence="1 2" key="1">
    <citation type="submission" date="2019-11" db="EMBL/GenBank/DDBJ databases">
        <title>Complete genome sequence of Spiroplasma tabanidicola TAUS-1 (DSM 22603).</title>
        <authorList>
            <person name="Huang C.-T."/>
            <person name="Lin Y.-C."/>
            <person name="Kuo C.-H."/>
        </authorList>
    </citation>
    <scope>NUCLEOTIDE SEQUENCE [LARGE SCALE GENOMIC DNA]</scope>
    <source>
        <strain evidence="1 2">TAUS-1</strain>
    </source>
</reference>
<proteinExistence type="predicted"/>
<dbReference type="OrthoDB" id="389548at2"/>